<evidence type="ECO:0000256" key="9">
    <source>
        <dbReference type="ARBA" id="ARBA00030128"/>
    </source>
</evidence>
<dbReference type="Gene3D" id="3.40.50.300">
    <property type="entry name" value="P-loop containing nucleotide triphosphate hydrolases"/>
    <property type="match status" value="1"/>
</dbReference>
<keyword evidence="13" id="KW-1185">Reference proteome</keyword>
<sequence length="211" mass="24237">MVRELIKDLVVNFQAEDKRNRKGFFFVVSGPSGVGKNTLLNYALERVRGIYYLPSITTRPMRPGEAQGFPYFFVSKADFEAMIAQGAFLEWKQIHSGDYYGTHLPTIVYALENGYDIITDMDVLGCVEVMERFPENVVPIFIAPPNMEELRQRLAGREKDAGVIARRLERVDMEMGYVDRYRHVIVNDDLERAGKELVRILEQYSQSGTKK</sequence>
<comment type="catalytic activity">
    <reaction evidence="10">
        <text>GMP + ATP = GDP + ADP</text>
        <dbReference type="Rhea" id="RHEA:20780"/>
        <dbReference type="ChEBI" id="CHEBI:30616"/>
        <dbReference type="ChEBI" id="CHEBI:58115"/>
        <dbReference type="ChEBI" id="CHEBI:58189"/>
        <dbReference type="ChEBI" id="CHEBI:456216"/>
        <dbReference type="EC" id="2.7.4.8"/>
    </reaction>
</comment>
<dbReference type="PROSITE" id="PS50052">
    <property type="entry name" value="GUANYLATE_KINASE_2"/>
    <property type="match status" value="1"/>
</dbReference>
<evidence type="ECO:0000256" key="3">
    <source>
        <dbReference type="ARBA" id="ARBA00012961"/>
    </source>
</evidence>
<dbReference type="PANTHER" id="PTHR23117:SF13">
    <property type="entry name" value="GUANYLATE KINASE"/>
    <property type="match status" value="1"/>
</dbReference>
<dbReference type="PANTHER" id="PTHR23117">
    <property type="entry name" value="GUANYLATE KINASE-RELATED"/>
    <property type="match status" value="1"/>
</dbReference>
<evidence type="ECO:0000313" key="12">
    <source>
        <dbReference type="EMBL" id="QGP91342.1"/>
    </source>
</evidence>
<gene>
    <name evidence="12" type="primary">gmk</name>
    <name evidence="12" type="ORF">MGLY_06730</name>
</gene>
<evidence type="ECO:0000259" key="11">
    <source>
        <dbReference type="PROSITE" id="PS50052"/>
    </source>
</evidence>
<dbReference type="InterPro" id="IPR020590">
    <property type="entry name" value="Guanylate_kinase_CS"/>
</dbReference>
<dbReference type="RefSeq" id="WP_156271735.1">
    <property type="nucleotide sequence ID" value="NZ_CP046244.1"/>
</dbReference>
<name>A0A6I5ZN74_9FIRM</name>
<keyword evidence="8" id="KW-0067">ATP-binding</keyword>
<dbReference type="GO" id="GO:0005524">
    <property type="term" value="F:ATP binding"/>
    <property type="evidence" value="ECO:0007669"/>
    <property type="project" value="UniProtKB-KW"/>
</dbReference>
<dbReference type="Proteomes" id="UP000425916">
    <property type="component" value="Chromosome"/>
</dbReference>
<dbReference type="AlphaFoldDB" id="A0A6I5ZN74"/>
<keyword evidence="5 12" id="KW-0808">Transferase</keyword>
<evidence type="ECO:0000256" key="7">
    <source>
        <dbReference type="ARBA" id="ARBA00022777"/>
    </source>
</evidence>
<proteinExistence type="inferred from homology"/>
<dbReference type="SMART" id="SM00072">
    <property type="entry name" value="GuKc"/>
    <property type="match status" value="1"/>
</dbReference>
<feature type="domain" description="Guanylate kinase-like" evidence="11">
    <location>
        <begin position="23"/>
        <end position="202"/>
    </location>
</feature>
<dbReference type="NCBIfam" id="TIGR03263">
    <property type="entry name" value="guanyl_kin"/>
    <property type="match status" value="1"/>
</dbReference>
<evidence type="ECO:0000256" key="10">
    <source>
        <dbReference type="ARBA" id="ARBA00048594"/>
    </source>
</evidence>
<dbReference type="InterPro" id="IPR008144">
    <property type="entry name" value="Guanylate_kin-like_dom"/>
</dbReference>
<dbReference type="OrthoDB" id="9808150at2"/>
<comment type="function">
    <text evidence="1">Essential for recycling GMP and indirectly, cGMP.</text>
</comment>
<evidence type="ECO:0000256" key="1">
    <source>
        <dbReference type="ARBA" id="ARBA00003531"/>
    </source>
</evidence>
<evidence type="ECO:0000256" key="8">
    <source>
        <dbReference type="ARBA" id="ARBA00022840"/>
    </source>
</evidence>
<dbReference type="Pfam" id="PF00625">
    <property type="entry name" value="Guanylate_kin"/>
    <property type="match status" value="1"/>
</dbReference>
<dbReference type="InterPro" id="IPR027417">
    <property type="entry name" value="P-loop_NTPase"/>
</dbReference>
<dbReference type="PROSITE" id="PS00856">
    <property type="entry name" value="GUANYLATE_KINASE_1"/>
    <property type="match status" value="1"/>
</dbReference>
<dbReference type="Gene3D" id="3.30.63.10">
    <property type="entry name" value="Guanylate Kinase phosphate binding domain"/>
    <property type="match status" value="1"/>
</dbReference>
<evidence type="ECO:0000256" key="6">
    <source>
        <dbReference type="ARBA" id="ARBA00022741"/>
    </source>
</evidence>
<dbReference type="GO" id="GO:0004385">
    <property type="term" value="F:GMP kinase activity"/>
    <property type="evidence" value="ECO:0007669"/>
    <property type="project" value="UniProtKB-EC"/>
</dbReference>
<evidence type="ECO:0000256" key="5">
    <source>
        <dbReference type="ARBA" id="ARBA00022679"/>
    </source>
</evidence>
<comment type="similarity">
    <text evidence="2">Belongs to the guanylate kinase family.</text>
</comment>
<keyword evidence="6" id="KW-0547">Nucleotide-binding</keyword>
<dbReference type="EC" id="2.7.4.8" evidence="3"/>
<dbReference type="FunFam" id="3.30.63.10:FF:000002">
    <property type="entry name" value="Guanylate kinase 1"/>
    <property type="match status" value="1"/>
</dbReference>
<reference evidence="12 13" key="1">
    <citation type="submission" date="2019-11" db="EMBL/GenBank/DDBJ databases">
        <title>Genome sequence of Moorella glycerini DSM11254.</title>
        <authorList>
            <person name="Poehlein A."/>
            <person name="Boeer T."/>
            <person name="Daniel R."/>
        </authorList>
    </citation>
    <scope>NUCLEOTIDE SEQUENCE [LARGE SCALE GENOMIC DNA]</scope>
    <source>
        <strain evidence="12 13">DSM 11254</strain>
    </source>
</reference>
<accession>A0A6I5ZN74</accession>
<dbReference type="InterPro" id="IPR017665">
    <property type="entry name" value="Guanylate_kinase"/>
</dbReference>
<dbReference type="CDD" id="cd00071">
    <property type="entry name" value="GMPK"/>
    <property type="match status" value="1"/>
</dbReference>
<dbReference type="SUPFAM" id="SSF52540">
    <property type="entry name" value="P-loop containing nucleoside triphosphate hydrolases"/>
    <property type="match status" value="1"/>
</dbReference>
<dbReference type="InterPro" id="IPR008145">
    <property type="entry name" value="GK/Ca_channel_bsu"/>
</dbReference>
<evidence type="ECO:0000256" key="4">
    <source>
        <dbReference type="ARBA" id="ARBA00016296"/>
    </source>
</evidence>
<keyword evidence="7 12" id="KW-0418">Kinase</keyword>
<evidence type="ECO:0000256" key="2">
    <source>
        <dbReference type="ARBA" id="ARBA00005790"/>
    </source>
</evidence>
<dbReference type="GO" id="GO:0005829">
    <property type="term" value="C:cytosol"/>
    <property type="evidence" value="ECO:0007669"/>
    <property type="project" value="TreeGrafter"/>
</dbReference>
<protein>
    <recommendedName>
        <fullName evidence="4">Guanylate kinase</fullName>
        <ecNumber evidence="3">2.7.4.8</ecNumber>
    </recommendedName>
    <alternativeName>
        <fullName evidence="9">GMP kinase</fullName>
    </alternativeName>
</protein>
<dbReference type="EMBL" id="CP046244">
    <property type="protein sequence ID" value="QGP91342.1"/>
    <property type="molecule type" value="Genomic_DNA"/>
</dbReference>
<evidence type="ECO:0000313" key="13">
    <source>
        <dbReference type="Proteomes" id="UP000425916"/>
    </source>
</evidence>
<organism evidence="12 13">
    <name type="scientific">Neomoorella glycerini</name>
    <dbReference type="NCBI Taxonomy" id="55779"/>
    <lineage>
        <taxon>Bacteria</taxon>
        <taxon>Bacillati</taxon>
        <taxon>Bacillota</taxon>
        <taxon>Clostridia</taxon>
        <taxon>Neomoorellales</taxon>
        <taxon>Neomoorellaceae</taxon>
        <taxon>Neomoorella</taxon>
    </lineage>
</organism>